<sequence>MSTKFRIAVAAIVTMASIVAFAGANQQKHEVIPPWLDAFGAPRIAVNLSFNGSEVSIGQLLPRNLTVSPPHVSLDVPSSLAGSWLTLVMVDPDARSPTHPELALILHWIVVNIATEHESHGDILRSGTDAVAYMGPSPPIGTHRYFVLAFVQNRFLQIEPITDRRNFSLRNFTMKYDLHYPFGGTYFRVRAGM</sequence>
<organism evidence="2 3">
    <name type="scientific">Ceratopteris richardii</name>
    <name type="common">Triangle waterfern</name>
    <dbReference type="NCBI Taxonomy" id="49495"/>
    <lineage>
        <taxon>Eukaryota</taxon>
        <taxon>Viridiplantae</taxon>
        <taxon>Streptophyta</taxon>
        <taxon>Embryophyta</taxon>
        <taxon>Tracheophyta</taxon>
        <taxon>Polypodiopsida</taxon>
        <taxon>Polypodiidae</taxon>
        <taxon>Polypodiales</taxon>
        <taxon>Pteridineae</taxon>
        <taxon>Pteridaceae</taxon>
        <taxon>Parkerioideae</taxon>
        <taxon>Ceratopteris</taxon>
    </lineage>
</organism>
<dbReference type="Proteomes" id="UP000825935">
    <property type="component" value="Chromosome 35"/>
</dbReference>
<dbReference type="PANTHER" id="PTHR11362:SF150">
    <property type="match status" value="1"/>
</dbReference>
<evidence type="ECO:0000313" key="2">
    <source>
        <dbReference type="EMBL" id="KAH7282688.1"/>
    </source>
</evidence>
<proteinExistence type="predicted"/>
<name>A0A8T2QGB9_CERRI</name>
<feature type="chain" id="PRO_5035865149" evidence="1">
    <location>
        <begin position="25"/>
        <end position="193"/>
    </location>
</feature>
<dbReference type="Pfam" id="PF01161">
    <property type="entry name" value="PBP"/>
    <property type="match status" value="1"/>
</dbReference>
<comment type="caution">
    <text evidence="2">The sequence shown here is derived from an EMBL/GenBank/DDBJ whole genome shotgun (WGS) entry which is preliminary data.</text>
</comment>
<dbReference type="OrthoDB" id="1895565at2759"/>
<gene>
    <name evidence="2" type="ORF">KP509_35G043800</name>
</gene>
<evidence type="ECO:0000256" key="1">
    <source>
        <dbReference type="SAM" id="SignalP"/>
    </source>
</evidence>
<keyword evidence="3" id="KW-1185">Reference proteome</keyword>
<keyword evidence="1" id="KW-0732">Signal</keyword>
<dbReference type="EMBL" id="CM035440">
    <property type="protein sequence ID" value="KAH7282688.1"/>
    <property type="molecule type" value="Genomic_DNA"/>
</dbReference>
<protein>
    <submittedName>
        <fullName evidence="2">Uncharacterized protein</fullName>
    </submittedName>
</protein>
<dbReference type="InterPro" id="IPR008914">
    <property type="entry name" value="PEBP"/>
</dbReference>
<dbReference type="AlphaFoldDB" id="A0A8T2QGB9"/>
<dbReference type="Gene3D" id="3.90.280.10">
    <property type="entry name" value="PEBP-like"/>
    <property type="match status" value="1"/>
</dbReference>
<dbReference type="InterPro" id="IPR035810">
    <property type="entry name" value="PEBP_euk"/>
</dbReference>
<dbReference type="SUPFAM" id="SSF49777">
    <property type="entry name" value="PEBP-like"/>
    <property type="match status" value="1"/>
</dbReference>
<dbReference type="InterPro" id="IPR036610">
    <property type="entry name" value="PEBP-like_sf"/>
</dbReference>
<evidence type="ECO:0000313" key="3">
    <source>
        <dbReference type="Proteomes" id="UP000825935"/>
    </source>
</evidence>
<reference evidence="2" key="1">
    <citation type="submission" date="2021-08" db="EMBL/GenBank/DDBJ databases">
        <title>WGS assembly of Ceratopteris richardii.</title>
        <authorList>
            <person name="Marchant D.B."/>
            <person name="Chen G."/>
            <person name="Jenkins J."/>
            <person name="Shu S."/>
            <person name="Leebens-Mack J."/>
            <person name="Grimwood J."/>
            <person name="Schmutz J."/>
            <person name="Soltis P."/>
            <person name="Soltis D."/>
            <person name="Chen Z.-H."/>
        </authorList>
    </citation>
    <scope>NUCLEOTIDE SEQUENCE</scope>
    <source>
        <strain evidence="2">Whitten #5841</strain>
        <tissue evidence="2">Leaf</tissue>
    </source>
</reference>
<dbReference type="PANTHER" id="PTHR11362">
    <property type="entry name" value="PHOSPHATIDYLETHANOLAMINE-BINDING PROTEIN"/>
    <property type="match status" value="1"/>
</dbReference>
<feature type="signal peptide" evidence="1">
    <location>
        <begin position="1"/>
        <end position="24"/>
    </location>
</feature>
<dbReference type="CDD" id="cd00866">
    <property type="entry name" value="PEBP_euk"/>
    <property type="match status" value="1"/>
</dbReference>
<accession>A0A8T2QGB9</accession>
<dbReference type="OMA" id="EHESHGD"/>